<protein>
    <submittedName>
        <fullName evidence="2">Uncharacterized protein</fullName>
    </submittedName>
</protein>
<proteinExistence type="predicted"/>
<feature type="transmembrane region" description="Helical" evidence="1">
    <location>
        <begin position="63"/>
        <end position="82"/>
    </location>
</feature>
<keyword evidence="1" id="KW-0812">Transmembrane</keyword>
<dbReference type="Proteomes" id="UP000603904">
    <property type="component" value="Unassembled WGS sequence"/>
</dbReference>
<keyword evidence="3" id="KW-1185">Reference proteome</keyword>
<sequence length="168" mass="17690">MNPIIRGTILVAAAALPRPGQRERYREQWLADAVGAAELGMSGLSVALGALRAAVAMNLTAGAAPALGLAVVLVIGGIRLALTREDWIPGAATALAGVALPFLLMIIRRFGRPYGLGDWRDLFDLRRSALSRRGPSSGGRRAWIASLVFGSLVLVTVSATLLLHTWGI</sequence>
<feature type="transmembrane region" description="Helical" evidence="1">
    <location>
        <begin position="88"/>
        <end position="107"/>
    </location>
</feature>
<evidence type="ECO:0000313" key="3">
    <source>
        <dbReference type="Proteomes" id="UP000603904"/>
    </source>
</evidence>
<gene>
    <name evidence="2" type="ORF">Mco01_07450</name>
</gene>
<keyword evidence="1" id="KW-1133">Transmembrane helix</keyword>
<feature type="transmembrane region" description="Helical" evidence="1">
    <location>
        <begin position="142"/>
        <end position="166"/>
    </location>
</feature>
<dbReference type="EMBL" id="BOOC01000002">
    <property type="protein sequence ID" value="GIH37745.1"/>
    <property type="molecule type" value="Genomic_DNA"/>
</dbReference>
<reference evidence="2 3" key="1">
    <citation type="submission" date="2021-01" db="EMBL/GenBank/DDBJ databases">
        <title>Whole genome shotgun sequence of Microbispora corallina NBRC 16416.</title>
        <authorList>
            <person name="Komaki H."/>
            <person name="Tamura T."/>
        </authorList>
    </citation>
    <scope>NUCLEOTIDE SEQUENCE [LARGE SCALE GENOMIC DNA]</scope>
    <source>
        <strain evidence="2 3">NBRC 16416</strain>
    </source>
</reference>
<evidence type="ECO:0000256" key="1">
    <source>
        <dbReference type="SAM" id="Phobius"/>
    </source>
</evidence>
<dbReference type="RefSeq" id="WP_204055446.1">
    <property type="nucleotide sequence ID" value="NZ_BAAAGP010000001.1"/>
</dbReference>
<keyword evidence="1" id="KW-0472">Membrane</keyword>
<evidence type="ECO:0000313" key="2">
    <source>
        <dbReference type="EMBL" id="GIH37745.1"/>
    </source>
</evidence>
<comment type="caution">
    <text evidence="2">The sequence shown here is derived from an EMBL/GenBank/DDBJ whole genome shotgun (WGS) entry which is preliminary data.</text>
</comment>
<name>A0ABQ4FSE8_9ACTN</name>
<accession>A0ABQ4FSE8</accession>
<organism evidence="2 3">
    <name type="scientific">Microbispora corallina</name>
    <dbReference type="NCBI Taxonomy" id="83302"/>
    <lineage>
        <taxon>Bacteria</taxon>
        <taxon>Bacillati</taxon>
        <taxon>Actinomycetota</taxon>
        <taxon>Actinomycetes</taxon>
        <taxon>Streptosporangiales</taxon>
        <taxon>Streptosporangiaceae</taxon>
        <taxon>Microbispora</taxon>
    </lineage>
</organism>